<organism evidence="1 2">
    <name type="scientific">Undibacterium flavidum</name>
    <dbReference type="NCBI Taxonomy" id="2762297"/>
    <lineage>
        <taxon>Bacteria</taxon>
        <taxon>Pseudomonadati</taxon>
        <taxon>Pseudomonadota</taxon>
        <taxon>Betaproteobacteria</taxon>
        <taxon>Burkholderiales</taxon>
        <taxon>Oxalobacteraceae</taxon>
        <taxon>Undibacterium</taxon>
    </lineage>
</organism>
<dbReference type="RefSeq" id="WP_186941778.1">
    <property type="nucleotide sequence ID" value="NZ_JACOGA010000007.1"/>
</dbReference>
<dbReference type="Proteomes" id="UP000624279">
    <property type="component" value="Unassembled WGS sequence"/>
</dbReference>
<evidence type="ECO:0008006" key="3">
    <source>
        <dbReference type="Google" id="ProtNLM"/>
    </source>
</evidence>
<proteinExistence type="predicted"/>
<evidence type="ECO:0000313" key="1">
    <source>
        <dbReference type="EMBL" id="MBC3873746.1"/>
    </source>
</evidence>
<gene>
    <name evidence="1" type="ORF">H8K55_09110</name>
</gene>
<comment type="caution">
    <text evidence="1">The sequence shown here is derived from an EMBL/GenBank/DDBJ whole genome shotgun (WGS) entry which is preliminary data.</text>
</comment>
<protein>
    <recommendedName>
        <fullName evidence="3">Flagellar hook-length control protein FliK</fullName>
    </recommendedName>
</protein>
<keyword evidence="2" id="KW-1185">Reference proteome</keyword>
<name>A0ABR6YAU2_9BURK</name>
<evidence type="ECO:0000313" key="2">
    <source>
        <dbReference type="Proteomes" id="UP000624279"/>
    </source>
</evidence>
<reference evidence="1 2" key="1">
    <citation type="submission" date="2020-08" db="EMBL/GenBank/DDBJ databases">
        <title>Novel species isolated from subtropical streams in China.</title>
        <authorList>
            <person name="Lu H."/>
        </authorList>
    </citation>
    <scope>NUCLEOTIDE SEQUENCE [LARGE SCALE GENOMIC DNA]</scope>
    <source>
        <strain evidence="1 2">LX15W</strain>
    </source>
</reference>
<accession>A0ABR6YAU2</accession>
<sequence>MSQTLPLGAQIIATEPAAETVANQAGTTATWRLNLLANVEQEFKLRLRAPDAPRNASIVTTTSVVKDKVASVFKTQNFDIVVESAVQLLTQLTSRVTDLSLTAPEQLAAHDLSGT</sequence>
<dbReference type="EMBL" id="JACOGA010000007">
    <property type="protein sequence ID" value="MBC3873746.1"/>
    <property type="molecule type" value="Genomic_DNA"/>
</dbReference>